<feature type="domain" description="GerMN" evidence="1">
    <location>
        <begin position="225"/>
        <end position="313"/>
    </location>
</feature>
<evidence type="ECO:0000313" key="3">
    <source>
        <dbReference type="Proteomes" id="UP000824074"/>
    </source>
</evidence>
<organism evidence="2 3">
    <name type="scientific">Candidatus Aphodocola excrementigallinarum</name>
    <dbReference type="NCBI Taxonomy" id="2840670"/>
    <lineage>
        <taxon>Bacteria</taxon>
        <taxon>Bacillati</taxon>
        <taxon>Bacillota</taxon>
        <taxon>Bacilli</taxon>
        <taxon>Candidatus Aphodocola</taxon>
    </lineage>
</organism>
<gene>
    <name evidence="2" type="ORF">IAB68_05235</name>
</gene>
<dbReference type="AlphaFoldDB" id="A0A9D1IN52"/>
<accession>A0A9D1IN52</accession>
<evidence type="ECO:0000313" key="2">
    <source>
        <dbReference type="EMBL" id="HIU40685.1"/>
    </source>
</evidence>
<dbReference type="Proteomes" id="UP000824074">
    <property type="component" value="Unassembled WGS sequence"/>
</dbReference>
<comment type="caution">
    <text evidence="2">The sequence shown here is derived from an EMBL/GenBank/DDBJ whole genome shotgun (WGS) entry which is preliminary data.</text>
</comment>
<reference evidence="2" key="2">
    <citation type="journal article" date="2021" name="PeerJ">
        <title>Extensive microbial diversity within the chicken gut microbiome revealed by metagenomics and culture.</title>
        <authorList>
            <person name="Gilroy R."/>
            <person name="Ravi A."/>
            <person name="Getino M."/>
            <person name="Pursley I."/>
            <person name="Horton D.L."/>
            <person name="Alikhan N.F."/>
            <person name="Baker D."/>
            <person name="Gharbi K."/>
            <person name="Hall N."/>
            <person name="Watson M."/>
            <person name="Adriaenssens E.M."/>
            <person name="Foster-Nyarko E."/>
            <person name="Jarju S."/>
            <person name="Secka A."/>
            <person name="Antonio M."/>
            <person name="Oren A."/>
            <person name="Chaudhuri R.R."/>
            <person name="La Ragione R."/>
            <person name="Hildebrand F."/>
            <person name="Pallen M.J."/>
        </authorList>
    </citation>
    <scope>NUCLEOTIDE SEQUENCE</scope>
    <source>
        <strain evidence="2">CHK193-30670</strain>
    </source>
</reference>
<feature type="domain" description="GerMN" evidence="1">
    <location>
        <begin position="76"/>
        <end position="166"/>
    </location>
</feature>
<dbReference type="SMART" id="SM00909">
    <property type="entry name" value="Germane"/>
    <property type="match status" value="2"/>
</dbReference>
<evidence type="ECO:0000259" key="1">
    <source>
        <dbReference type="SMART" id="SM00909"/>
    </source>
</evidence>
<dbReference type="EMBL" id="DVMT01000053">
    <property type="protein sequence ID" value="HIU40685.1"/>
    <property type="molecule type" value="Genomic_DNA"/>
</dbReference>
<sequence>MLRKFAYNRIFRTTGMLLLFLLLLLFPASKEYSLEDENTYTVSNTVSLNEVYLIDKDGYVARTKAAIFGNDDEDYARNLMELLIIDGKYESKIPNGFRTVIPSDTKINEVKLDNDSITVDLSNDLLELKNDTLKKAISLITYNLTTIDNVKYVYLKIDGDLLSTYPNSNMMISQPLTKEDGVNTYYDAFNYKNVSKTTIYYVNKNNNDYYYVPVTKISNDNRDKIKIIIDELTSSHIYETNLMSFLNYNTKLISYDLKDDVLTLNFNEYLFDDTNDKSILEEVIYSISLSVRDNYDVKEVVFNVDGNEITKSVLKNIE</sequence>
<reference evidence="2" key="1">
    <citation type="submission" date="2020-10" db="EMBL/GenBank/DDBJ databases">
        <authorList>
            <person name="Gilroy R."/>
        </authorList>
    </citation>
    <scope>NUCLEOTIDE SEQUENCE</scope>
    <source>
        <strain evidence="2">CHK193-30670</strain>
    </source>
</reference>
<protein>
    <submittedName>
        <fullName evidence="2">GerMN domain-containing protein</fullName>
    </submittedName>
</protein>
<name>A0A9D1IN52_9FIRM</name>
<proteinExistence type="predicted"/>
<dbReference type="InterPro" id="IPR019606">
    <property type="entry name" value="GerMN"/>
</dbReference>
<dbReference type="Pfam" id="PF10646">
    <property type="entry name" value="Germane"/>
    <property type="match status" value="2"/>
</dbReference>